<accession>A0A5N5U690</accession>
<evidence type="ECO:0000313" key="3">
    <source>
        <dbReference type="EMBL" id="KAB7512746.1"/>
    </source>
</evidence>
<reference evidence="5 6" key="1">
    <citation type="submission" date="2019-10" db="EMBL/GenBank/DDBJ databases">
        <title>Unraveling microbial dark matter from salterns through culturing: the case of the genus Halosegnis.</title>
        <authorList>
            <person name="Duran-Viseras A."/>
            <person name="Andrei A.-S."/>
            <person name="Vera-Gargallo B."/>
            <person name="Ghai R."/>
            <person name="Sanchez-Porro C."/>
            <person name="Ventosa A."/>
        </authorList>
    </citation>
    <scope>NUCLEOTIDE SEQUENCE [LARGE SCALE GENOMIC DNA]</scope>
    <source>
        <strain evidence="3 6">F17-44</strain>
        <strain evidence="2 7">F18-79</strain>
        <strain evidence="4 5">F19-13</strain>
    </source>
</reference>
<sequence length="154" mass="16774">MLFATHLVIAWLLARARGLSVVAAVLGAALPDLVDKPLASAGVVDLFHTVGHTALLAPLFLLLALRGGRWLALAVGWVSHLAADALHIVVNGRPTDAFFLGWPLVEPPTPLAIPPGEFVWYYLWSRSFFIEVGIWLVAAWVVSRALRTRASDHR</sequence>
<keyword evidence="7" id="KW-1185">Reference proteome</keyword>
<dbReference type="EMBL" id="QMDY01000010">
    <property type="protein sequence ID" value="KAB7514085.1"/>
    <property type="molecule type" value="Genomic_DNA"/>
</dbReference>
<feature type="transmembrane region" description="Helical" evidence="1">
    <location>
        <begin position="70"/>
        <end position="90"/>
    </location>
</feature>
<evidence type="ECO:0000313" key="5">
    <source>
        <dbReference type="Proteomes" id="UP000326207"/>
    </source>
</evidence>
<feature type="transmembrane region" description="Helical" evidence="1">
    <location>
        <begin position="119"/>
        <end position="142"/>
    </location>
</feature>
<keyword evidence="2" id="KW-0378">Hydrolase</keyword>
<dbReference type="GO" id="GO:0016787">
    <property type="term" value="F:hydrolase activity"/>
    <property type="evidence" value="ECO:0007669"/>
    <property type="project" value="UniProtKB-KW"/>
</dbReference>
<keyword evidence="1" id="KW-0472">Membrane</keyword>
<keyword evidence="1" id="KW-1133">Transmembrane helix</keyword>
<evidence type="ECO:0000256" key="1">
    <source>
        <dbReference type="SAM" id="Phobius"/>
    </source>
</evidence>
<accession>A0A5N5U2G4</accession>
<gene>
    <name evidence="2" type="ORF">DM867_12930</name>
    <name evidence="3" type="ORF">DMP03_13940</name>
    <name evidence="4" type="ORF">DP108_12300</name>
</gene>
<proteinExistence type="predicted"/>
<feature type="transmembrane region" description="Helical" evidence="1">
    <location>
        <begin position="42"/>
        <end position="63"/>
    </location>
</feature>
<dbReference type="EMBL" id="QKKZ01000009">
    <property type="protein sequence ID" value="KAB7512487.1"/>
    <property type="molecule type" value="Genomic_DNA"/>
</dbReference>
<dbReference type="OrthoDB" id="200338at2157"/>
<evidence type="ECO:0000313" key="6">
    <source>
        <dbReference type="Proteomes" id="UP000326302"/>
    </source>
</evidence>
<dbReference type="Proteomes" id="UP000326302">
    <property type="component" value="Unassembled WGS sequence"/>
</dbReference>
<dbReference type="RefSeq" id="WP_152121148.1">
    <property type="nucleotide sequence ID" value="NZ_QJOW01000009.1"/>
</dbReference>
<comment type="caution">
    <text evidence="2">The sequence shown here is derived from an EMBL/GenBank/DDBJ whole genome shotgun (WGS) entry which is preliminary data.</text>
</comment>
<evidence type="ECO:0000313" key="2">
    <source>
        <dbReference type="EMBL" id="KAB7512487.1"/>
    </source>
</evidence>
<keyword evidence="1" id="KW-0812">Transmembrane</keyword>
<dbReference type="AlphaFoldDB" id="A0A5N5U1U7"/>
<protein>
    <submittedName>
        <fullName evidence="2">Metal-dependent hydrolase</fullName>
    </submittedName>
</protein>
<dbReference type="Proteomes" id="UP000326207">
    <property type="component" value="Unassembled WGS sequence"/>
</dbReference>
<evidence type="ECO:0000313" key="7">
    <source>
        <dbReference type="Proteomes" id="UP000326865"/>
    </source>
</evidence>
<dbReference type="EMBL" id="QJOW01000009">
    <property type="protein sequence ID" value="KAB7512746.1"/>
    <property type="molecule type" value="Genomic_DNA"/>
</dbReference>
<evidence type="ECO:0000313" key="4">
    <source>
        <dbReference type="EMBL" id="KAB7514085.1"/>
    </source>
</evidence>
<accession>A0A5N5U1U7</accession>
<dbReference type="Proteomes" id="UP000326865">
    <property type="component" value="Unassembled WGS sequence"/>
</dbReference>
<name>A0A5N5U1U7_9EURY</name>
<organism evidence="2 7">
    <name type="scientific">Halosegnis rubeus</name>
    <dbReference type="NCBI Taxonomy" id="2212850"/>
    <lineage>
        <taxon>Archaea</taxon>
        <taxon>Methanobacteriati</taxon>
        <taxon>Methanobacteriota</taxon>
        <taxon>Stenosarchaea group</taxon>
        <taxon>Halobacteria</taxon>
        <taxon>Halobacteriales</taxon>
        <taxon>Natronomonadaceae</taxon>
        <taxon>Halosegnis</taxon>
    </lineage>
</organism>